<evidence type="ECO:0000256" key="2">
    <source>
        <dbReference type="SAM" id="Phobius"/>
    </source>
</evidence>
<keyword evidence="2" id="KW-0812">Transmembrane</keyword>
<gene>
    <name evidence="3" type="ORF">NLI96_g1702</name>
</gene>
<dbReference type="AlphaFoldDB" id="A0AAD5VA33"/>
<dbReference type="EMBL" id="JANAWD010000034">
    <property type="protein sequence ID" value="KAJ3490038.1"/>
    <property type="molecule type" value="Genomic_DNA"/>
</dbReference>
<feature type="compositionally biased region" description="Polar residues" evidence="1">
    <location>
        <begin position="1"/>
        <end position="14"/>
    </location>
</feature>
<keyword evidence="2" id="KW-1133">Transmembrane helix</keyword>
<evidence type="ECO:0000256" key="1">
    <source>
        <dbReference type="SAM" id="MobiDB-lite"/>
    </source>
</evidence>
<feature type="compositionally biased region" description="Basic and acidic residues" evidence="1">
    <location>
        <begin position="60"/>
        <end position="84"/>
    </location>
</feature>
<reference evidence="3" key="1">
    <citation type="submission" date="2022-07" db="EMBL/GenBank/DDBJ databases">
        <title>Genome Sequence of Physisporinus lineatus.</title>
        <authorList>
            <person name="Buettner E."/>
        </authorList>
    </citation>
    <scope>NUCLEOTIDE SEQUENCE</scope>
    <source>
        <strain evidence="3">VT162</strain>
    </source>
</reference>
<sequence>MDATNSGHAITDSHTFIAPGLGLDPTSGRSTPQWRTPSLAPPLSTPRLTTRSPFPTMSSEFHDSTEERSVDKGKARADPSEWTERTPLLGTTSGSFSPHHPVALIGANSTPPHRQTLLAKLLSVFLVTLSLCIIAFVFVALILYSYASRTSGLSPQDLVQRALVLQGPDRLDVLNITKSGDIWLRIDGKLGLDAGAAIGVNTQDSDSLLSDLWKSIGRWSIHRLDRISVNTTLIRISSPNGDLLANISVPPLELPLTANPPQDQTWLTPLSLPVLLQPTKDIRTLARFATDSWRDGVLTVFASVNQTVVTGGQVGETGWRKFLRVVRSDVSSIVSIKIPPLPGLPTPGRSSPFPDLATLVTLQAFLITSDESSLSITASATAINPLPPTIRSTVPALPFVVSLPTNDSEVGVPIASVQSFPLSLTHPNISISLTGQVLPLSPSSSPYLSEFLSSYVSAISPPILISTPLLPNITFPSIFPAPNPKPEILRNVTIKDMKIKPTANGSMLASGIVQANVVLPKGIHVGLEVGRVYPDVLVFDGEVPEFGTSTQGIKSPKETSGLPPDHPLPDPLPERAFAHIKPDDWLVADSSPLEGSGDDGSAVEVSARIVDVPLQVLPGRDREFRSFVGKVIFGSQGALAGVQGVAAVGVRIQGMPFEHGNGRDMELDGLPFQGSVRIGKKSL</sequence>
<proteinExistence type="predicted"/>
<keyword evidence="2" id="KW-0472">Membrane</keyword>
<feature type="compositionally biased region" description="Polar residues" evidence="1">
    <location>
        <begin position="46"/>
        <end position="59"/>
    </location>
</feature>
<organism evidence="3 4">
    <name type="scientific">Meripilus lineatus</name>
    <dbReference type="NCBI Taxonomy" id="2056292"/>
    <lineage>
        <taxon>Eukaryota</taxon>
        <taxon>Fungi</taxon>
        <taxon>Dikarya</taxon>
        <taxon>Basidiomycota</taxon>
        <taxon>Agaricomycotina</taxon>
        <taxon>Agaricomycetes</taxon>
        <taxon>Polyporales</taxon>
        <taxon>Meripilaceae</taxon>
        <taxon>Meripilus</taxon>
    </lineage>
</organism>
<feature type="compositionally biased region" description="Polar residues" evidence="1">
    <location>
        <begin position="27"/>
        <end position="36"/>
    </location>
</feature>
<feature type="region of interest" description="Disordered" evidence="1">
    <location>
        <begin position="1"/>
        <end position="93"/>
    </location>
</feature>
<name>A0AAD5VA33_9APHY</name>
<protein>
    <submittedName>
        <fullName evidence="3">Uncharacterized protein</fullName>
    </submittedName>
</protein>
<feature type="transmembrane region" description="Helical" evidence="2">
    <location>
        <begin position="121"/>
        <end position="147"/>
    </location>
</feature>
<evidence type="ECO:0000313" key="4">
    <source>
        <dbReference type="Proteomes" id="UP001212997"/>
    </source>
</evidence>
<accession>A0AAD5VA33</accession>
<dbReference type="Proteomes" id="UP001212997">
    <property type="component" value="Unassembled WGS sequence"/>
</dbReference>
<comment type="caution">
    <text evidence="3">The sequence shown here is derived from an EMBL/GenBank/DDBJ whole genome shotgun (WGS) entry which is preliminary data.</text>
</comment>
<evidence type="ECO:0000313" key="3">
    <source>
        <dbReference type="EMBL" id="KAJ3490038.1"/>
    </source>
</evidence>
<keyword evidence="4" id="KW-1185">Reference proteome</keyword>